<evidence type="ECO:0000313" key="13">
    <source>
        <dbReference type="Proteomes" id="UP001465976"/>
    </source>
</evidence>
<dbReference type="Pfam" id="PF00004">
    <property type="entry name" value="AAA"/>
    <property type="match status" value="2"/>
</dbReference>
<evidence type="ECO:0000256" key="6">
    <source>
        <dbReference type="ARBA" id="ARBA00022840"/>
    </source>
</evidence>
<reference evidence="12 13" key="1">
    <citation type="submission" date="2024-02" db="EMBL/GenBank/DDBJ databases">
        <title>A draft genome for the cacao thread blight pathogen Marasmius crinis-equi.</title>
        <authorList>
            <person name="Cohen S.P."/>
            <person name="Baruah I.K."/>
            <person name="Amoako-Attah I."/>
            <person name="Bukari Y."/>
            <person name="Meinhardt L.W."/>
            <person name="Bailey B.A."/>
        </authorList>
    </citation>
    <scope>NUCLEOTIDE SEQUENCE [LARGE SCALE GENOMIC DNA]</scope>
    <source>
        <strain evidence="12 13">GH-76</strain>
    </source>
</reference>
<keyword evidence="3" id="KW-0962">Peroxisome biogenesis</keyword>
<feature type="domain" description="AAA+ ATPase" evidence="11">
    <location>
        <begin position="819"/>
        <end position="955"/>
    </location>
</feature>
<keyword evidence="5" id="KW-0378">Hydrolase</keyword>
<dbReference type="CDD" id="cd19527">
    <property type="entry name" value="RecA-like_PEX6_r2"/>
    <property type="match status" value="1"/>
</dbReference>
<dbReference type="EMBL" id="JBAHYK010000408">
    <property type="protein sequence ID" value="KAL0574330.1"/>
    <property type="molecule type" value="Genomic_DNA"/>
</dbReference>
<evidence type="ECO:0000256" key="4">
    <source>
        <dbReference type="ARBA" id="ARBA00022741"/>
    </source>
</evidence>
<gene>
    <name evidence="12" type="primary">PEX6_1</name>
    <name evidence="12" type="ORF">V5O48_007641</name>
</gene>
<evidence type="ECO:0000256" key="5">
    <source>
        <dbReference type="ARBA" id="ARBA00022801"/>
    </source>
</evidence>
<keyword evidence="7" id="KW-0472">Membrane</keyword>
<name>A0ABR3FG92_9AGAR</name>
<dbReference type="InterPro" id="IPR027417">
    <property type="entry name" value="P-loop_NTPase"/>
</dbReference>
<evidence type="ECO:0000256" key="1">
    <source>
        <dbReference type="ARBA" id="ARBA00004370"/>
    </source>
</evidence>
<comment type="similarity">
    <text evidence="2">Belongs to the AAA ATPase family.</text>
</comment>
<dbReference type="InterPro" id="IPR056995">
    <property type="entry name" value="PEX6_4th_dom"/>
</dbReference>
<evidence type="ECO:0000313" key="12">
    <source>
        <dbReference type="EMBL" id="KAL0574330.1"/>
    </source>
</evidence>
<dbReference type="InterPro" id="IPR003960">
    <property type="entry name" value="ATPase_AAA_CS"/>
</dbReference>
<dbReference type="InterPro" id="IPR003959">
    <property type="entry name" value="ATPase_AAA_core"/>
</dbReference>
<keyword evidence="13" id="KW-1185">Reference proteome</keyword>
<dbReference type="SMART" id="SM00382">
    <property type="entry name" value="AAA"/>
    <property type="match status" value="2"/>
</dbReference>
<evidence type="ECO:0000256" key="9">
    <source>
        <dbReference type="ARBA" id="ARBA00034920"/>
    </source>
</evidence>
<accession>A0ABR3FG92</accession>
<sequence length="955" mass="102415">MSLLFDERVPVRTPFTTISSSSNTGNVDEVLIGRELWDRLGSLPSEAQRICVCVSSPATSTPVPEGGFKGLTCWATRNEETKNLAVPSRWTSAFRHIFNGTSVILTPTKPALLSEIVISALSSKAYHASVSSQKLLQQQLSGSQRILRQGSVHTLDLGLADASEPLPFRLDMLEPVLQGYAAEGKTKLIVIPSFEDQTTHPEISSETHDIESNSDSEGVEIDEDFLGNSVSNFTFNPVSPLSDKSFPSGQSQSSSNEVALQARPLSLPVSAFDDDHTLYLRTADLGRIGLLNGDWAVAYSPSKCRLLRVSVNDTVVEATEVVKGSPTLLRNLNSEHTSEPARISLRPSPFGSGDPTIPTAVSITIARVASPISINRSYQSLFLDALKSHFQGKRRLVQQGDLIAVGVDTNETRNVEDEGRTTEWSEVSAGRNNGVVFFMITNIEYDTISKGKEPAQMDAYFGSTTGELGCWFDPKATRMVQSGLEQSRVPDVYAYLEIGRPLGDVNLAYLPSQSSPRKPLEQLYSIASVISQPSGVDYNLQLTALLKGNRGIGKFTAAQAVARLLGVHLLEVNCYDVIGENDTKTEALLQTRFENAASCGPCILLLRHLEAFAQTTQTPESGKEPVLVSTLRECITNAHQAWKRSGHPVIVCGTTSQADRVPTAMVSCFKHEVAFEAPDETERAEILRSLLSHATATISPDVSMPDLAQQTAAFVAGDLVDLVHRAEAAALTRALSAGDTSTSTDETNISKAGIPLTSADFDKALGQARAAYSESIGAPKIPSVSWDDVGGLAQVKSDIMDTIQLPLDHPELFADGLKKRSGILLYGPPGTGKTLIAKAVATSFSLNFFSIKGPELLNMYIGESEANVRRVFQRARDAKPCVIFFDELDSIAPKRGNQGDSGGVMDRIVSQLLAELDGASGGGGGGGGGGGADVFVVGATNRPDLLDPALLRPGR</sequence>
<organism evidence="12 13">
    <name type="scientific">Marasmius crinis-equi</name>
    <dbReference type="NCBI Taxonomy" id="585013"/>
    <lineage>
        <taxon>Eukaryota</taxon>
        <taxon>Fungi</taxon>
        <taxon>Dikarya</taxon>
        <taxon>Basidiomycota</taxon>
        <taxon>Agaricomycotina</taxon>
        <taxon>Agaricomycetes</taxon>
        <taxon>Agaricomycetidae</taxon>
        <taxon>Agaricales</taxon>
        <taxon>Marasmiineae</taxon>
        <taxon>Marasmiaceae</taxon>
        <taxon>Marasmius</taxon>
    </lineage>
</organism>
<dbReference type="InterPro" id="IPR003593">
    <property type="entry name" value="AAA+_ATPase"/>
</dbReference>
<keyword evidence="4" id="KW-0547">Nucleotide-binding</keyword>
<keyword evidence="6" id="KW-0067">ATP-binding</keyword>
<dbReference type="Pfam" id="PF23315">
    <property type="entry name" value="PEX6_4th"/>
    <property type="match status" value="1"/>
</dbReference>
<feature type="domain" description="AAA+ ATPase" evidence="11">
    <location>
        <begin position="540"/>
        <end position="679"/>
    </location>
</feature>
<dbReference type="Proteomes" id="UP001465976">
    <property type="component" value="Unassembled WGS sequence"/>
</dbReference>
<comment type="caution">
    <text evidence="12">The sequence shown here is derived from an EMBL/GenBank/DDBJ whole genome shotgun (WGS) entry which is preliminary data.</text>
</comment>
<evidence type="ECO:0000256" key="7">
    <source>
        <dbReference type="ARBA" id="ARBA00023136"/>
    </source>
</evidence>
<evidence type="ECO:0000256" key="10">
    <source>
        <dbReference type="ARBA" id="ARBA00048778"/>
    </source>
</evidence>
<evidence type="ECO:0000256" key="2">
    <source>
        <dbReference type="ARBA" id="ARBA00006914"/>
    </source>
</evidence>
<protein>
    <recommendedName>
        <fullName evidence="8">Peroxisomal ATPase PEX6</fullName>
    </recommendedName>
    <alternativeName>
        <fullName evidence="9">Peroxin-6</fullName>
    </alternativeName>
</protein>
<comment type="catalytic activity">
    <reaction evidence="10">
        <text>ATP + H2O = ADP + phosphate + H(+)</text>
        <dbReference type="Rhea" id="RHEA:13065"/>
        <dbReference type="ChEBI" id="CHEBI:15377"/>
        <dbReference type="ChEBI" id="CHEBI:15378"/>
        <dbReference type="ChEBI" id="CHEBI:30616"/>
        <dbReference type="ChEBI" id="CHEBI:43474"/>
        <dbReference type="ChEBI" id="CHEBI:456216"/>
    </reaction>
    <physiologicalReaction direction="left-to-right" evidence="10">
        <dbReference type="Rhea" id="RHEA:13066"/>
    </physiologicalReaction>
</comment>
<dbReference type="InterPro" id="IPR050168">
    <property type="entry name" value="AAA_ATPase_domain"/>
</dbReference>
<proteinExistence type="inferred from homology"/>
<dbReference type="PROSITE" id="PS00674">
    <property type="entry name" value="AAA"/>
    <property type="match status" value="1"/>
</dbReference>
<evidence type="ECO:0000259" key="11">
    <source>
        <dbReference type="SMART" id="SM00382"/>
    </source>
</evidence>
<dbReference type="Gene3D" id="3.40.50.300">
    <property type="entry name" value="P-loop containing nucleotide triphosphate hydrolases"/>
    <property type="match status" value="2"/>
</dbReference>
<dbReference type="PANTHER" id="PTHR23077">
    <property type="entry name" value="AAA-FAMILY ATPASE"/>
    <property type="match status" value="1"/>
</dbReference>
<dbReference type="PANTHER" id="PTHR23077:SF9">
    <property type="entry name" value="PEROXISOMAL ATPASE PEX6"/>
    <property type="match status" value="1"/>
</dbReference>
<dbReference type="SUPFAM" id="SSF52540">
    <property type="entry name" value="P-loop containing nucleoside triphosphate hydrolases"/>
    <property type="match status" value="2"/>
</dbReference>
<comment type="subcellular location">
    <subcellularLocation>
        <location evidence="1">Membrane</location>
    </subcellularLocation>
</comment>
<dbReference type="InterPro" id="IPR047533">
    <property type="entry name" value="RecA-like_PEX6_r2"/>
</dbReference>
<evidence type="ECO:0000256" key="3">
    <source>
        <dbReference type="ARBA" id="ARBA00022593"/>
    </source>
</evidence>
<evidence type="ECO:0000256" key="8">
    <source>
        <dbReference type="ARBA" id="ARBA00034811"/>
    </source>
</evidence>
<dbReference type="Gene3D" id="1.10.8.60">
    <property type="match status" value="1"/>
</dbReference>